<name>A0A9Q2P3U6_9RHOB</name>
<dbReference type="Proteomes" id="UP000809337">
    <property type="component" value="Unassembled WGS sequence"/>
</dbReference>
<comment type="caution">
    <text evidence="1">The sequence shown here is derived from an EMBL/GenBank/DDBJ whole genome shotgun (WGS) entry which is preliminary data.</text>
</comment>
<dbReference type="RefSeq" id="WP_231034762.1">
    <property type="nucleotide sequence ID" value="NZ_JAJNGX010000011.1"/>
</dbReference>
<accession>A0A9Q2P3U6</accession>
<reference evidence="1" key="1">
    <citation type="submission" date="2021-01" db="EMBL/GenBank/DDBJ databases">
        <title>Diatom-associated Roseobacters Show Island Model of Population Structure.</title>
        <authorList>
            <person name="Qu L."/>
            <person name="Feng X."/>
            <person name="Chen Y."/>
            <person name="Li L."/>
            <person name="Wang X."/>
            <person name="Hu Z."/>
            <person name="Wang H."/>
            <person name="Luo H."/>
        </authorList>
    </citation>
    <scope>NUCLEOTIDE SEQUENCE</scope>
    <source>
        <strain evidence="1">SM26-45</strain>
    </source>
</reference>
<sequence length="127" mass="13668">MTDEQFSQIMAILVRIEGGMKTLPAPDALLAALAGVFGRNEFTSSEAWTVAVELERTAETLGQRLPDLPHELQLAGITTTHGLGRYLGVREGRGVSRVGDVREGVLWKIAPAVSRGDETARTILRAG</sequence>
<protein>
    <submittedName>
        <fullName evidence="1">Uncharacterized protein</fullName>
    </submittedName>
</protein>
<evidence type="ECO:0000313" key="2">
    <source>
        <dbReference type="Proteomes" id="UP000809337"/>
    </source>
</evidence>
<evidence type="ECO:0000313" key="1">
    <source>
        <dbReference type="EMBL" id="MBM2355987.1"/>
    </source>
</evidence>
<gene>
    <name evidence="1" type="ORF">JQX14_15650</name>
</gene>
<dbReference type="EMBL" id="JAFBWN010000011">
    <property type="protein sequence ID" value="MBM2355987.1"/>
    <property type="molecule type" value="Genomic_DNA"/>
</dbReference>
<proteinExistence type="predicted"/>
<organism evidence="1 2">
    <name type="scientific">Pseudosulfitobacter pseudonitzschiae</name>
    <dbReference type="NCBI Taxonomy" id="1402135"/>
    <lineage>
        <taxon>Bacteria</taxon>
        <taxon>Pseudomonadati</taxon>
        <taxon>Pseudomonadota</taxon>
        <taxon>Alphaproteobacteria</taxon>
        <taxon>Rhodobacterales</taxon>
        <taxon>Roseobacteraceae</taxon>
        <taxon>Pseudosulfitobacter</taxon>
    </lineage>
</organism>
<dbReference type="AlphaFoldDB" id="A0A9Q2P3U6"/>